<dbReference type="InterPro" id="IPR006311">
    <property type="entry name" value="TAT_signal"/>
</dbReference>
<dbReference type="Pfam" id="PF14307">
    <property type="entry name" value="Glyco_tran_WbsX"/>
    <property type="match status" value="1"/>
</dbReference>
<evidence type="ECO:0000313" key="2">
    <source>
        <dbReference type="EMBL" id="NLP84174.1"/>
    </source>
</evidence>
<evidence type="ECO:0000259" key="1">
    <source>
        <dbReference type="Pfam" id="PF07833"/>
    </source>
</evidence>
<dbReference type="PROSITE" id="PS51318">
    <property type="entry name" value="TAT"/>
    <property type="match status" value="1"/>
</dbReference>
<dbReference type="SUPFAM" id="SSF55383">
    <property type="entry name" value="Copper amine oxidase, domain N"/>
    <property type="match status" value="1"/>
</dbReference>
<reference evidence="2 3" key="1">
    <citation type="submission" date="2020-04" db="EMBL/GenBank/DDBJ databases">
        <title>CFH 90308 Microbacterium sp.</title>
        <authorList>
            <person name="Nie G."/>
            <person name="Ming H."/>
            <person name="Xia T."/>
        </authorList>
    </citation>
    <scope>NUCLEOTIDE SEQUENCE [LARGE SCALE GENOMIC DNA]</scope>
    <source>
        <strain evidence="2 3">CFH 90308</strain>
    </source>
</reference>
<dbReference type="RefSeq" id="WP_168912633.1">
    <property type="nucleotide sequence ID" value="NZ_JABACI010000002.1"/>
</dbReference>
<dbReference type="PANTHER" id="PTHR41244">
    <property type="entry name" value="RHAMNAN SYNTHESIS F"/>
    <property type="match status" value="1"/>
</dbReference>
<dbReference type="PANTHER" id="PTHR41244:SF1">
    <property type="entry name" value="GLYCOSYLTRANSFERASE"/>
    <property type="match status" value="1"/>
</dbReference>
<dbReference type="InterPro" id="IPR019546">
    <property type="entry name" value="TAT_signal_bac_arc"/>
</dbReference>
<sequence>MTTTRSDQHGGLSRRTFLQAAAAVTAAGAFWEFGPGGVPQQAAALTSGAQVPRILIEDNFNFPAHVGYVQPSGWDDRQAGGLLNYGQWLRVRDTTGRLPVSLARRFAAQSGGDVALDFRVVPLSTLDGARWELRNGTSALVVLSVASNALRLEHASGTTPLATLATNVEIGVRIVAHLDTRTTDVYVNGSAAATAAGMTGSGSTLDNLLVSTGASQVNDMQFGPVRLSSGFALNESFVHDVAGALGSPWTASGAGASLVALDTGDIADKVTMSLDATAGAANASASVVIGPENLGIEFAVHSASALNGTTVAVLADLLDLQLRVTSGVWEVLDDNGAWRSLRAATTGIWQQVRVRLDIAGEEARISINGKVCATALPVHLSSTSAPTASIAFAAPTGTVVRVDDVKVFTHPDEPADYPAAPTVVGTPGVLVGMQEFSGWREGHHIGWDTVKAYPSRMPLLGTYDEGSPEVSDWEIKWMVENGVAFRLYCWFRPSPGKGTPIRSPYLGHALHDGFFEAKYSPLMKFAIMWENQNGGNTDSADFRQNVVPFWIDYYFTDPRYLVIDNKPVLSIYRNSRLGTIFGSVAAATDEIDFLRAAVQSAGFDDILLLTTTADANAATMGFDAEYIYTRQSGNFTAQRDTLLALDSASTVGAVASVGMGYDAAPWGARPGLSTTPAAFTAMAEWIRDTYLPGRTVGDVTASMVLLDNWNEFAEGHYLMPAQSNGFAFMNAIRATFGTGPFPSNVTPTTAQKERVSLLYPPSRTVRTLERTAPPLSTTYTYDWDFSADEDGWTVDKQVTGLAAAGSILSGSATGADPGLLSPDVLGLEAADHPWIRIRMKSAPSTGGELFFITAADGAWSESKGISFHAEPDTSGYGIVDIPMWKVPTWKGTIRQIRFDPTVLFSPATFEVDYIRVLNVPQATPLLRVSGIRDRYEAPSLPGTVPLVPGEYAFRALGWRTEFDAAAYAINALSPTGDLIRVGVGNSTGYLNGVPFAMSAAPAWIGQRVLVPYSLFTAAGYTATWNATAGTVDIA</sequence>
<feature type="domain" description="Copper amine oxidase-like N-terminal" evidence="1">
    <location>
        <begin position="945"/>
        <end position="1033"/>
    </location>
</feature>
<gene>
    <name evidence="2" type="ORF">HF576_09950</name>
</gene>
<dbReference type="NCBIfam" id="TIGR01409">
    <property type="entry name" value="TAT_signal_seq"/>
    <property type="match status" value="1"/>
</dbReference>
<evidence type="ECO:0000313" key="3">
    <source>
        <dbReference type="Proteomes" id="UP001429745"/>
    </source>
</evidence>
<accession>A0ABX1KDM0</accession>
<dbReference type="Gene3D" id="3.20.20.80">
    <property type="entry name" value="Glycosidases"/>
    <property type="match status" value="1"/>
</dbReference>
<keyword evidence="3" id="KW-1185">Reference proteome</keyword>
<dbReference type="InterPro" id="IPR036582">
    <property type="entry name" value="Mao_N_sf"/>
</dbReference>
<dbReference type="Pfam" id="PF07833">
    <property type="entry name" value="Cu_amine_oxidN1"/>
    <property type="match status" value="1"/>
</dbReference>
<name>A0ABX1KDM0_9MICO</name>
<dbReference type="EMBL" id="JABACI010000002">
    <property type="protein sequence ID" value="NLP84174.1"/>
    <property type="molecule type" value="Genomic_DNA"/>
</dbReference>
<dbReference type="InterPro" id="IPR032719">
    <property type="entry name" value="WbsX"/>
</dbReference>
<dbReference type="InterPro" id="IPR012854">
    <property type="entry name" value="Cu_amine_oxidase-like_N"/>
</dbReference>
<dbReference type="Proteomes" id="UP001429745">
    <property type="component" value="Unassembled WGS sequence"/>
</dbReference>
<organism evidence="2 3">
    <name type="scientific">Microbacterium salsuginis</name>
    <dbReference type="NCBI Taxonomy" id="2722803"/>
    <lineage>
        <taxon>Bacteria</taxon>
        <taxon>Bacillati</taxon>
        <taxon>Actinomycetota</taxon>
        <taxon>Actinomycetes</taxon>
        <taxon>Micrococcales</taxon>
        <taxon>Microbacteriaceae</taxon>
        <taxon>Microbacterium</taxon>
    </lineage>
</organism>
<proteinExistence type="predicted"/>
<protein>
    <submittedName>
        <fullName evidence="2">Twin-arginine translocation signal domain-containing protein</fullName>
    </submittedName>
</protein>
<comment type="caution">
    <text evidence="2">The sequence shown here is derived from an EMBL/GenBank/DDBJ whole genome shotgun (WGS) entry which is preliminary data.</text>
</comment>